<evidence type="ECO:0000313" key="4">
    <source>
        <dbReference type="Proteomes" id="UP000500767"/>
    </source>
</evidence>
<evidence type="ECO:0000256" key="2">
    <source>
        <dbReference type="SAM" id="Phobius"/>
    </source>
</evidence>
<organism evidence="3 4">
    <name type="scientific">Lichenicola cladoniae</name>
    <dbReference type="NCBI Taxonomy" id="1484109"/>
    <lineage>
        <taxon>Bacteria</taxon>
        <taxon>Pseudomonadati</taxon>
        <taxon>Pseudomonadota</taxon>
        <taxon>Alphaproteobacteria</taxon>
        <taxon>Acetobacterales</taxon>
        <taxon>Acetobacteraceae</taxon>
        <taxon>Lichenicola</taxon>
    </lineage>
</organism>
<feature type="transmembrane region" description="Helical" evidence="2">
    <location>
        <begin position="57"/>
        <end position="78"/>
    </location>
</feature>
<evidence type="ECO:0000313" key="3">
    <source>
        <dbReference type="EMBL" id="QKE89487.1"/>
    </source>
</evidence>
<keyword evidence="2" id="KW-0472">Membrane</keyword>
<feature type="region of interest" description="Disordered" evidence="1">
    <location>
        <begin position="1"/>
        <end position="40"/>
    </location>
</feature>
<dbReference type="RefSeq" id="WP_171834481.1">
    <property type="nucleotide sequence ID" value="NZ_CP053708.1"/>
</dbReference>
<evidence type="ECO:0008006" key="5">
    <source>
        <dbReference type="Google" id="ProtNLM"/>
    </source>
</evidence>
<keyword evidence="2" id="KW-0812">Transmembrane</keyword>
<proteinExistence type="predicted"/>
<dbReference type="EMBL" id="CP053708">
    <property type="protein sequence ID" value="QKE89487.1"/>
    <property type="molecule type" value="Genomic_DNA"/>
</dbReference>
<dbReference type="KEGG" id="lck:HN018_05020"/>
<sequence>MREAGNRSPSCPSPSDLAHGGTVTPVQEHGQAGRAAAPRPHAMVRAGSSLGHGLLRLVVRPLLAVLVLGVLGVFGIALRLSSGPLDMTWAAHVFTPVELGGETNGLVPFGHSWGVLDIGRVRLDWRGFHDGRGAPVTIRLEDVTIRRPDGPIVDHVDRIRISLAAVPLLRAQLSIIEVDVSGARLNLRRDGVNGIGIGLGPVQPRHTGGNSGPMMRWNELSRVHVSDMQVAVHDLVVGQDWTVRDVEIDARPPGAVTGGSGGTSDQGGIVGQFGAILRIAGRQAALRGSGTTGTDRGKILWHVTLDPIVPADLVGELPILGPLQALALPVAPTLDVTFANGPGRFMEPLRATISARLGQGEVHEPGTVLRVASGLIRADAEMPDQADGAVTLRLLQADLKLRDAADPDRAATGPELHAHGTMSLDRLADPMRIRAAFSVDIPRIGFPGLAQYWPSQAAAGARKWITANITEGEARNLHVESTLAGDQGWSKLAETGRTGGFDASGLTLWWLRPIAPLHDMQARLTFQGTDAVLIEAPHAVMPVETKPDAPAGAHPIIVSAASMRIAGLNAKDQIATIKAHLSGSLPDLLAELSHPRLRLLSRHPLPFTDPAGHSETDLELELPLKNDISVEQLHVHAQSLMTDVHLGNVAAGRALDHANLSLSATADGLSLDGNGAIGGIESVLHYAMDFRGGPPEQVTEQAHVEGVVTTEAAKREGLDPSDNLDGSGRLAVGYVAHRNGLSEVSLGLDLTDLGVSTQVWSKARGRPADVSATIGLDQGHLVSIDRIHAAGPGLVVEARAAVADGRASQVVVGHFELGRSSGAGRIELPQGSGRKQAIRVSVKGPVLDLSTVIDSSRPKLAKAGPPARNTRRPPTVPQPWIADLAFDRVYVSPKTLLSGVTAHLQDDGRQIELARLDASGPTAMSVRLTPERGGRHLLGSTRDMGLLLQALGVTDALSGGTLRLDARFDDAAPGAPLSGTAEIGRFIVRDAPLAARILRNLSIYGWLTALPSPQLAVTRLVAPFSLVGNVVTLTDARAHSPAIGVTLQGPIDLGRQRLDLKGTVVPAWAINQLPGKLPIVGHLLSPETGGGVLAATLSIKGPFSGPDMHVNALSTLAPGFLRRLLFE</sequence>
<gene>
    <name evidence="3" type="ORF">HN018_05020</name>
</gene>
<evidence type="ECO:0000256" key="1">
    <source>
        <dbReference type="SAM" id="MobiDB-lite"/>
    </source>
</evidence>
<accession>A0A6M8HMD0</accession>
<keyword evidence="2" id="KW-1133">Transmembrane helix</keyword>
<protein>
    <recommendedName>
        <fullName evidence="5">AsmA-like C-terminal domain-containing protein</fullName>
    </recommendedName>
</protein>
<keyword evidence="4" id="KW-1185">Reference proteome</keyword>
<dbReference type="AlphaFoldDB" id="A0A6M8HMD0"/>
<dbReference type="Proteomes" id="UP000500767">
    <property type="component" value="Chromosome"/>
</dbReference>
<reference evidence="3 4" key="1">
    <citation type="journal article" date="2014" name="World J. Microbiol. Biotechnol.">
        <title>Biodiversity and physiological characteristics of Antarctic and Arctic lichens-associated bacteria.</title>
        <authorList>
            <person name="Lee Y.M."/>
            <person name="Kim E.H."/>
            <person name="Lee H.K."/>
            <person name="Hong S.G."/>
        </authorList>
    </citation>
    <scope>NUCLEOTIDE SEQUENCE [LARGE SCALE GENOMIC DNA]</scope>
    <source>
        <strain evidence="3 4">PAMC 26569</strain>
    </source>
</reference>
<name>A0A6M8HMD0_9PROT</name>